<sequence>VASDNPSVLFDCPLVVGMVMVLVAAELVVEATGVGGDGGGVVERKNRVKCSLRDKL</sequence>
<dbReference type="AlphaFoldDB" id="A0AAV5M9P1"/>
<dbReference type="Proteomes" id="UP001054252">
    <property type="component" value="Unassembled WGS sequence"/>
</dbReference>
<comment type="caution">
    <text evidence="1">The sequence shown here is derived from an EMBL/GenBank/DDBJ whole genome shotgun (WGS) entry which is preliminary data.</text>
</comment>
<accession>A0AAV5M9P1</accession>
<evidence type="ECO:0000313" key="1">
    <source>
        <dbReference type="EMBL" id="GKV46516.1"/>
    </source>
</evidence>
<evidence type="ECO:0000313" key="2">
    <source>
        <dbReference type="Proteomes" id="UP001054252"/>
    </source>
</evidence>
<organism evidence="1 2">
    <name type="scientific">Rubroshorea leprosula</name>
    <dbReference type="NCBI Taxonomy" id="152421"/>
    <lineage>
        <taxon>Eukaryota</taxon>
        <taxon>Viridiplantae</taxon>
        <taxon>Streptophyta</taxon>
        <taxon>Embryophyta</taxon>
        <taxon>Tracheophyta</taxon>
        <taxon>Spermatophyta</taxon>
        <taxon>Magnoliopsida</taxon>
        <taxon>eudicotyledons</taxon>
        <taxon>Gunneridae</taxon>
        <taxon>Pentapetalae</taxon>
        <taxon>rosids</taxon>
        <taxon>malvids</taxon>
        <taxon>Malvales</taxon>
        <taxon>Dipterocarpaceae</taxon>
        <taxon>Rubroshorea</taxon>
    </lineage>
</organism>
<reference evidence="1 2" key="1">
    <citation type="journal article" date="2021" name="Commun. Biol.">
        <title>The genome of Shorea leprosula (Dipterocarpaceae) highlights the ecological relevance of drought in aseasonal tropical rainforests.</title>
        <authorList>
            <person name="Ng K.K.S."/>
            <person name="Kobayashi M.J."/>
            <person name="Fawcett J.A."/>
            <person name="Hatakeyama M."/>
            <person name="Paape T."/>
            <person name="Ng C.H."/>
            <person name="Ang C.C."/>
            <person name="Tnah L.H."/>
            <person name="Lee C.T."/>
            <person name="Nishiyama T."/>
            <person name="Sese J."/>
            <person name="O'Brien M.J."/>
            <person name="Copetti D."/>
            <person name="Mohd Noor M.I."/>
            <person name="Ong R.C."/>
            <person name="Putra M."/>
            <person name="Sireger I.Z."/>
            <person name="Indrioko S."/>
            <person name="Kosugi Y."/>
            <person name="Izuno A."/>
            <person name="Isagi Y."/>
            <person name="Lee S.L."/>
            <person name="Shimizu K.K."/>
        </authorList>
    </citation>
    <scope>NUCLEOTIDE SEQUENCE [LARGE SCALE GENOMIC DNA]</scope>
    <source>
        <strain evidence="1">214</strain>
    </source>
</reference>
<proteinExistence type="predicted"/>
<dbReference type="EMBL" id="BPVZ01000210">
    <property type="protein sequence ID" value="GKV46516.1"/>
    <property type="molecule type" value="Genomic_DNA"/>
</dbReference>
<protein>
    <submittedName>
        <fullName evidence="1">Uncharacterized protein</fullName>
    </submittedName>
</protein>
<feature type="non-terminal residue" evidence="1">
    <location>
        <position position="1"/>
    </location>
</feature>
<keyword evidence="2" id="KW-1185">Reference proteome</keyword>
<name>A0AAV5M9P1_9ROSI</name>
<gene>
    <name evidence="1" type="ORF">SLEP1_g53496</name>
</gene>